<dbReference type="RefSeq" id="WP_345462044.1">
    <property type="nucleotide sequence ID" value="NZ_BAABKG010000005.1"/>
</dbReference>
<feature type="region of interest" description="Disordered" evidence="1">
    <location>
        <begin position="39"/>
        <end position="63"/>
    </location>
</feature>
<feature type="region of interest" description="Disordered" evidence="1">
    <location>
        <begin position="128"/>
        <end position="152"/>
    </location>
</feature>
<organism evidence="2 3">
    <name type="scientific">Nocardioides marinquilinus</name>
    <dbReference type="NCBI Taxonomy" id="1210400"/>
    <lineage>
        <taxon>Bacteria</taxon>
        <taxon>Bacillati</taxon>
        <taxon>Actinomycetota</taxon>
        <taxon>Actinomycetes</taxon>
        <taxon>Propionibacteriales</taxon>
        <taxon>Nocardioidaceae</taxon>
        <taxon>Nocardioides</taxon>
    </lineage>
</organism>
<accession>A0ABP9Q0M3</accession>
<evidence type="ECO:0000313" key="2">
    <source>
        <dbReference type="EMBL" id="GAA5153915.1"/>
    </source>
</evidence>
<gene>
    <name evidence="2" type="ORF">GCM10023340_36610</name>
</gene>
<dbReference type="EMBL" id="BAABKG010000005">
    <property type="protein sequence ID" value="GAA5153915.1"/>
    <property type="molecule type" value="Genomic_DNA"/>
</dbReference>
<sequence length="152" mass="15901">MTRIVIDDVDGPEDLLRALAAVQTAFASGRADYAARQEYFSRPSDGPGGPGGRDGPVPPLSRLRPGEVRAIVPDLPSPARFAPCPRRGAHVRLEDCWSCWSDVRRGACAAVDVLAPEAWDVALRALTSSGDSPLEGSDGLDSPDGPDGPPGS</sequence>
<proteinExistence type="predicted"/>
<dbReference type="Proteomes" id="UP001500221">
    <property type="component" value="Unassembled WGS sequence"/>
</dbReference>
<keyword evidence="3" id="KW-1185">Reference proteome</keyword>
<feature type="compositionally biased region" description="Low complexity" evidence="1">
    <location>
        <begin position="136"/>
        <end position="145"/>
    </location>
</feature>
<evidence type="ECO:0000313" key="3">
    <source>
        <dbReference type="Proteomes" id="UP001500221"/>
    </source>
</evidence>
<name>A0ABP9Q0M3_9ACTN</name>
<protein>
    <submittedName>
        <fullName evidence="2">Uncharacterized protein</fullName>
    </submittedName>
</protein>
<comment type="caution">
    <text evidence="2">The sequence shown here is derived from an EMBL/GenBank/DDBJ whole genome shotgun (WGS) entry which is preliminary data.</text>
</comment>
<evidence type="ECO:0000256" key="1">
    <source>
        <dbReference type="SAM" id="MobiDB-lite"/>
    </source>
</evidence>
<reference evidence="3" key="1">
    <citation type="journal article" date="2019" name="Int. J. Syst. Evol. Microbiol.">
        <title>The Global Catalogue of Microorganisms (GCM) 10K type strain sequencing project: providing services to taxonomists for standard genome sequencing and annotation.</title>
        <authorList>
            <consortium name="The Broad Institute Genomics Platform"/>
            <consortium name="The Broad Institute Genome Sequencing Center for Infectious Disease"/>
            <person name="Wu L."/>
            <person name="Ma J."/>
        </authorList>
    </citation>
    <scope>NUCLEOTIDE SEQUENCE [LARGE SCALE GENOMIC DNA]</scope>
    <source>
        <strain evidence="3">JCM 18459</strain>
    </source>
</reference>